<dbReference type="EMBL" id="JBIAXI010000035">
    <property type="protein sequence ID" value="MFF4778656.1"/>
    <property type="molecule type" value="Genomic_DNA"/>
</dbReference>
<dbReference type="PROSITE" id="PS50977">
    <property type="entry name" value="HTH_TETR_2"/>
    <property type="match status" value="1"/>
</dbReference>
<dbReference type="InterPro" id="IPR011075">
    <property type="entry name" value="TetR_C"/>
</dbReference>
<dbReference type="Proteomes" id="UP001602119">
    <property type="component" value="Unassembled WGS sequence"/>
</dbReference>
<gene>
    <name evidence="6" type="ORF">ACFY05_38115</name>
</gene>
<evidence type="ECO:0000259" key="5">
    <source>
        <dbReference type="PROSITE" id="PS50977"/>
    </source>
</evidence>
<keyword evidence="3" id="KW-0804">Transcription</keyword>
<dbReference type="InterPro" id="IPR036271">
    <property type="entry name" value="Tet_transcr_reg_TetR-rel_C_sf"/>
</dbReference>
<protein>
    <submittedName>
        <fullName evidence="6">TetR/AcrR family transcriptional regulator C-terminal ligand-binding domain-containing protein</fullName>
    </submittedName>
</protein>
<dbReference type="PANTHER" id="PTHR30055">
    <property type="entry name" value="HTH-TYPE TRANSCRIPTIONAL REGULATOR RUTR"/>
    <property type="match status" value="1"/>
</dbReference>
<sequence length="200" mass="21519">MTTSVEGRARGMRGARLRAAVLEATIARIESVGIEDTRIADIAQMAGIHETSIYRRWKTRPRLLVDALLTHTERSVPVPDTGSVRQDLIDFFTDLAAFVSTPTGAAFVRGTVVSETDPEVEAARREFWTERISKAGVILDRGRSRGEVADGTDPELVLFTLGGLLHIYVTHIGAPLPEATVVNAVDLVLDGMKAGAPSAG</sequence>
<proteinExistence type="predicted"/>
<feature type="domain" description="HTH tetR-type" evidence="5">
    <location>
        <begin position="15"/>
        <end position="75"/>
    </location>
</feature>
<dbReference type="Pfam" id="PF16859">
    <property type="entry name" value="TetR_C_11"/>
    <property type="match status" value="1"/>
</dbReference>
<dbReference type="Gene3D" id="1.10.357.10">
    <property type="entry name" value="Tetracycline Repressor, domain 2"/>
    <property type="match status" value="1"/>
</dbReference>
<keyword evidence="2 4" id="KW-0238">DNA-binding</keyword>
<dbReference type="Gene3D" id="1.10.10.60">
    <property type="entry name" value="Homeodomain-like"/>
    <property type="match status" value="1"/>
</dbReference>
<dbReference type="RefSeq" id="WP_066952015.1">
    <property type="nucleotide sequence ID" value="NZ_BBYK01000105.1"/>
</dbReference>
<keyword evidence="1" id="KW-0805">Transcription regulation</keyword>
<organism evidence="6 7">
    <name type="scientific">Microtetraspora fusca</name>
    <dbReference type="NCBI Taxonomy" id="1997"/>
    <lineage>
        <taxon>Bacteria</taxon>
        <taxon>Bacillati</taxon>
        <taxon>Actinomycetota</taxon>
        <taxon>Actinomycetes</taxon>
        <taxon>Streptosporangiales</taxon>
        <taxon>Streptosporangiaceae</taxon>
        <taxon>Microtetraspora</taxon>
    </lineage>
</organism>
<name>A0ABW6VIA4_MICFU</name>
<evidence type="ECO:0000256" key="4">
    <source>
        <dbReference type="PROSITE-ProRule" id="PRU00335"/>
    </source>
</evidence>
<evidence type="ECO:0000256" key="2">
    <source>
        <dbReference type="ARBA" id="ARBA00023125"/>
    </source>
</evidence>
<feature type="DNA-binding region" description="H-T-H motif" evidence="4">
    <location>
        <begin position="38"/>
        <end position="57"/>
    </location>
</feature>
<reference evidence="6 7" key="1">
    <citation type="submission" date="2024-10" db="EMBL/GenBank/DDBJ databases">
        <title>The Natural Products Discovery Center: Release of the First 8490 Sequenced Strains for Exploring Actinobacteria Biosynthetic Diversity.</title>
        <authorList>
            <person name="Kalkreuter E."/>
            <person name="Kautsar S.A."/>
            <person name="Yang D."/>
            <person name="Bader C.D."/>
            <person name="Teijaro C.N."/>
            <person name="Fluegel L."/>
            <person name="Davis C.M."/>
            <person name="Simpson J.R."/>
            <person name="Lauterbach L."/>
            <person name="Steele A.D."/>
            <person name="Gui C."/>
            <person name="Meng S."/>
            <person name="Li G."/>
            <person name="Viehrig K."/>
            <person name="Ye F."/>
            <person name="Su P."/>
            <person name="Kiefer A.F."/>
            <person name="Nichols A."/>
            <person name="Cepeda A.J."/>
            <person name="Yan W."/>
            <person name="Fan B."/>
            <person name="Jiang Y."/>
            <person name="Adhikari A."/>
            <person name="Zheng C.-J."/>
            <person name="Schuster L."/>
            <person name="Cowan T.M."/>
            <person name="Smanski M.J."/>
            <person name="Chevrette M.G."/>
            <person name="De Carvalho L.P.S."/>
            <person name="Shen B."/>
        </authorList>
    </citation>
    <scope>NUCLEOTIDE SEQUENCE [LARGE SCALE GENOMIC DNA]</scope>
    <source>
        <strain evidence="6 7">NPDC001281</strain>
    </source>
</reference>
<evidence type="ECO:0000313" key="7">
    <source>
        <dbReference type="Proteomes" id="UP001602119"/>
    </source>
</evidence>
<dbReference type="InterPro" id="IPR009057">
    <property type="entry name" value="Homeodomain-like_sf"/>
</dbReference>
<dbReference type="SUPFAM" id="SSF46689">
    <property type="entry name" value="Homeodomain-like"/>
    <property type="match status" value="1"/>
</dbReference>
<dbReference type="PANTHER" id="PTHR30055:SF148">
    <property type="entry name" value="TETR-FAMILY TRANSCRIPTIONAL REGULATOR"/>
    <property type="match status" value="1"/>
</dbReference>
<dbReference type="SUPFAM" id="SSF48498">
    <property type="entry name" value="Tetracyclin repressor-like, C-terminal domain"/>
    <property type="match status" value="1"/>
</dbReference>
<evidence type="ECO:0000313" key="6">
    <source>
        <dbReference type="EMBL" id="MFF4778656.1"/>
    </source>
</evidence>
<evidence type="ECO:0000256" key="1">
    <source>
        <dbReference type="ARBA" id="ARBA00023015"/>
    </source>
</evidence>
<comment type="caution">
    <text evidence="6">The sequence shown here is derived from an EMBL/GenBank/DDBJ whole genome shotgun (WGS) entry which is preliminary data.</text>
</comment>
<dbReference type="InterPro" id="IPR001647">
    <property type="entry name" value="HTH_TetR"/>
</dbReference>
<accession>A0ABW6VIA4</accession>
<keyword evidence="7" id="KW-1185">Reference proteome</keyword>
<dbReference type="InterPro" id="IPR050109">
    <property type="entry name" value="HTH-type_TetR-like_transc_reg"/>
</dbReference>
<evidence type="ECO:0000256" key="3">
    <source>
        <dbReference type="ARBA" id="ARBA00023163"/>
    </source>
</evidence>